<protein>
    <submittedName>
        <fullName evidence="3 4">CUB domain-containing protein</fullName>
    </submittedName>
</protein>
<reference evidence="3 4" key="1">
    <citation type="submission" date="2022-11" db="UniProtKB">
        <authorList>
            <consortium name="WormBaseParasite"/>
        </authorList>
    </citation>
    <scope>IDENTIFICATION</scope>
</reference>
<dbReference type="Proteomes" id="UP000887560">
    <property type="component" value="Unplaced"/>
</dbReference>
<name>A0A915NI15_9BILA</name>
<evidence type="ECO:0000256" key="1">
    <source>
        <dbReference type="SAM" id="SignalP"/>
    </source>
</evidence>
<keyword evidence="1" id="KW-0732">Signal</keyword>
<proteinExistence type="predicted"/>
<keyword evidence="2" id="KW-1185">Reference proteome</keyword>
<evidence type="ECO:0000313" key="4">
    <source>
        <dbReference type="WBParaSite" id="scf7180000416815.g694"/>
    </source>
</evidence>
<dbReference type="AlphaFoldDB" id="A0A915NI15"/>
<dbReference type="SUPFAM" id="SSF49854">
    <property type="entry name" value="Spermadhesin, CUB domain"/>
    <property type="match status" value="1"/>
</dbReference>
<dbReference type="WBParaSite" id="scf7180000416815.g694">
    <property type="protein sequence ID" value="scf7180000416815.g694"/>
    <property type="gene ID" value="scf7180000416815.g694"/>
</dbReference>
<evidence type="ECO:0000313" key="3">
    <source>
        <dbReference type="WBParaSite" id="scf7180000416776.g655"/>
    </source>
</evidence>
<sequence length="173" mass="20511">MFPYKQKFILLLLQLLICIIFVESTETNEIIDNCYSDEIVDTDLNEGVFKGPPVPRCSSNNCNWNIQPKENTFIYIKLKAIKTIDNYDTLDVYQTRWNGSELIKIKHANLSYDMERYRHGALPMEHYRFASSVNGGFFFNLSTHCNRYGRFLDKNSNHRFEISFYRRSEDKFC</sequence>
<evidence type="ECO:0000313" key="2">
    <source>
        <dbReference type="Proteomes" id="UP000887560"/>
    </source>
</evidence>
<feature type="signal peptide" evidence="1">
    <location>
        <begin position="1"/>
        <end position="24"/>
    </location>
</feature>
<dbReference type="InterPro" id="IPR035914">
    <property type="entry name" value="Sperma_CUB_dom_sf"/>
</dbReference>
<accession>A0A915NI15</accession>
<dbReference type="WBParaSite" id="scf7180000416776.g655">
    <property type="protein sequence ID" value="scf7180000416776.g655"/>
    <property type="gene ID" value="scf7180000416776.g655"/>
</dbReference>
<feature type="chain" id="PRO_5041150488" evidence="1">
    <location>
        <begin position="25"/>
        <end position="173"/>
    </location>
</feature>
<organism evidence="2 4">
    <name type="scientific">Meloidogyne floridensis</name>
    <dbReference type="NCBI Taxonomy" id="298350"/>
    <lineage>
        <taxon>Eukaryota</taxon>
        <taxon>Metazoa</taxon>
        <taxon>Ecdysozoa</taxon>
        <taxon>Nematoda</taxon>
        <taxon>Chromadorea</taxon>
        <taxon>Rhabditida</taxon>
        <taxon>Tylenchina</taxon>
        <taxon>Tylenchomorpha</taxon>
        <taxon>Tylenchoidea</taxon>
        <taxon>Meloidogynidae</taxon>
        <taxon>Meloidogyninae</taxon>
        <taxon>Meloidogyne</taxon>
    </lineage>
</organism>